<dbReference type="OrthoDB" id="72441at2759"/>
<dbReference type="PANTHER" id="PTHR23250:SF1">
    <property type="entry name" value="TECTONIN BETA-PROPELLER REPEAT-CONTAINING PROTEIN 1"/>
    <property type="match status" value="1"/>
</dbReference>
<dbReference type="InterPro" id="IPR010482">
    <property type="entry name" value="TECPR1-like_DysF"/>
</dbReference>
<dbReference type="Pfam" id="PF06398">
    <property type="entry name" value="Pex24p"/>
    <property type="match status" value="1"/>
</dbReference>
<reference evidence="2" key="1">
    <citation type="journal article" date="2020" name="Microb. Genom.">
        <title>Genetic diversity of clinical and environmental Mucorales isolates obtained from an investigation of mucormycosis cases among solid organ transplant recipients.</title>
        <authorList>
            <person name="Nguyen M.H."/>
            <person name="Kaul D."/>
            <person name="Muto C."/>
            <person name="Cheng S.J."/>
            <person name="Richter R.A."/>
            <person name="Bruno V.M."/>
            <person name="Liu G."/>
            <person name="Beyhan S."/>
            <person name="Sundermann A.J."/>
            <person name="Mounaud S."/>
            <person name="Pasculle A.W."/>
            <person name="Nierman W.C."/>
            <person name="Driscoll E."/>
            <person name="Cumbie R."/>
            <person name="Clancy C.J."/>
            <person name="Dupont C.L."/>
        </authorList>
    </citation>
    <scope>NUCLEOTIDE SEQUENCE</scope>
    <source>
        <strain evidence="2">GL16</strain>
    </source>
</reference>
<dbReference type="GO" id="GO:0007031">
    <property type="term" value="P:peroxisome organization"/>
    <property type="evidence" value="ECO:0007669"/>
    <property type="project" value="UniProtKB-ARBA"/>
</dbReference>
<dbReference type="Proteomes" id="UP000717996">
    <property type="component" value="Unassembled WGS sequence"/>
</dbReference>
<dbReference type="GO" id="GO:0005778">
    <property type="term" value="C:peroxisomal membrane"/>
    <property type="evidence" value="ECO:0007669"/>
    <property type="project" value="UniProtKB-ARBA"/>
</dbReference>
<protein>
    <recommendedName>
        <fullName evidence="1">Peroxin/Ferlin domain-containing protein</fullName>
    </recommendedName>
</protein>
<dbReference type="SMART" id="SM00694">
    <property type="entry name" value="DysFC"/>
    <property type="match status" value="1"/>
</dbReference>
<organism evidence="2 3">
    <name type="scientific">Rhizopus oryzae</name>
    <name type="common">Mucormycosis agent</name>
    <name type="synonym">Rhizopus arrhizus var. delemar</name>
    <dbReference type="NCBI Taxonomy" id="64495"/>
    <lineage>
        <taxon>Eukaryota</taxon>
        <taxon>Fungi</taxon>
        <taxon>Fungi incertae sedis</taxon>
        <taxon>Mucoromycota</taxon>
        <taxon>Mucoromycotina</taxon>
        <taxon>Mucoromycetes</taxon>
        <taxon>Mucorales</taxon>
        <taxon>Mucorineae</taxon>
        <taxon>Rhizopodaceae</taxon>
        <taxon>Rhizopus</taxon>
    </lineage>
</organism>
<name>A0A9P6Y5V6_RHIOR</name>
<dbReference type="AlphaFoldDB" id="A0A9P6Y5V6"/>
<sequence>MSFEDQVKLQRPFRIRRSLRELVHKPSLSRSNRYSLKLPPLPSYDTNTEEYAYDILYECQRGSLSVGYSSKTLLQFDPNPWCDANMGFTPMNIENYQLPDPTWQWVSKNWMIDMTDDVDESGWQYALKFHGADWHGNYKHFRSFVRRRRWIRLRYRNKRNKETSTENEVMTKTLVDVEDASSSQPSSSSFNHQEFMEQLQRCRLDREKMFMLNNAIQSGHEDYITEKISVYLNMLDFEDTKYSLLTILFSKKSFNQLTTEEKKAIQSLSYYSDVESLLEHVHVQ</sequence>
<proteinExistence type="predicted"/>
<dbReference type="InterPro" id="IPR006614">
    <property type="entry name" value="Peroxin/Ferlin"/>
</dbReference>
<dbReference type="PANTHER" id="PTHR23250">
    <property type="entry name" value="DYSFERLIN-RELATED"/>
    <property type="match status" value="1"/>
</dbReference>
<dbReference type="InterPro" id="IPR051513">
    <property type="entry name" value="Tectonin_beta-prop"/>
</dbReference>
<evidence type="ECO:0000313" key="3">
    <source>
        <dbReference type="Proteomes" id="UP000717996"/>
    </source>
</evidence>
<dbReference type="Pfam" id="PF14771">
    <property type="entry name" value="DUF4476"/>
    <property type="match status" value="1"/>
</dbReference>
<evidence type="ECO:0000259" key="1">
    <source>
        <dbReference type="SMART" id="SM00694"/>
    </source>
</evidence>
<evidence type="ECO:0000313" key="2">
    <source>
        <dbReference type="EMBL" id="KAG1539985.1"/>
    </source>
</evidence>
<comment type="caution">
    <text evidence="2">The sequence shown here is derived from an EMBL/GenBank/DDBJ whole genome shotgun (WGS) entry which is preliminary data.</text>
</comment>
<dbReference type="InterPro" id="IPR028011">
    <property type="entry name" value="DUF4476"/>
</dbReference>
<dbReference type="EMBL" id="JAANIT010001505">
    <property type="protein sequence ID" value="KAG1539985.1"/>
    <property type="molecule type" value="Genomic_DNA"/>
</dbReference>
<gene>
    <name evidence="2" type="ORF">G6F51_008801</name>
</gene>
<feature type="domain" description="Peroxin/Ferlin" evidence="1">
    <location>
        <begin position="122"/>
        <end position="157"/>
    </location>
</feature>
<accession>A0A9P6Y5V6</accession>